<dbReference type="InterPro" id="IPR017972">
    <property type="entry name" value="Cyt_P450_CS"/>
</dbReference>
<dbReference type="PANTHER" id="PTHR47950">
    <property type="entry name" value="CYTOCHROME P450, FAMILY 76, SUBFAMILY C, POLYPEPTIDE 5-RELATED"/>
    <property type="match status" value="1"/>
</dbReference>
<keyword evidence="9" id="KW-1185">Reference proteome</keyword>
<keyword evidence="3 6" id="KW-0560">Oxidoreductase</keyword>
<dbReference type="GO" id="GO:0016705">
    <property type="term" value="F:oxidoreductase activity, acting on paired donors, with incorporation or reduction of molecular oxygen"/>
    <property type="evidence" value="ECO:0007669"/>
    <property type="project" value="InterPro"/>
</dbReference>
<evidence type="ECO:0000313" key="8">
    <source>
        <dbReference type="EMBL" id="KAF8389549.1"/>
    </source>
</evidence>
<evidence type="ECO:0000256" key="5">
    <source>
        <dbReference type="PIRSR" id="PIRSR602401-1"/>
    </source>
</evidence>
<evidence type="ECO:0000256" key="2">
    <source>
        <dbReference type="ARBA" id="ARBA00022723"/>
    </source>
</evidence>
<dbReference type="GO" id="GO:0004497">
    <property type="term" value="F:monooxygenase activity"/>
    <property type="evidence" value="ECO:0007669"/>
    <property type="project" value="UniProtKB-KW"/>
</dbReference>
<dbReference type="Proteomes" id="UP000655225">
    <property type="component" value="Unassembled WGS sequence"/>
</dbReference>
<comment type="similarity">
    <text evidence="1 6">Belongs to the cytochrome P450 family.</text>
</comment>
<dbReference type="PANTHER" id="PTHR47950:SF6">
    <property type="entry name" value="CYTOCHROME P450"/>
    <property type="match status" value="1"/>
</dbReference>
<evidence type="ECO:0000256" key="4">
    <source>
        <dbReference type="ARBA" id="ARBA00023004"/>
    </source>
</evidence>
<dbReference type="SUPFAM" id="SSF48264">
    <property type="entry name" value="Cytochrome P450"/>
    <property type="match status" value="1"/>
</dbReference>
<feature type="transmembrane region" description="Helical" evidence="7">
    <location>
        <begin position="12"/>
        <end position="30"/>
    </location>
</feature>
<dbReference type="OrthoDB" id="1877779at2759"/>
<evidence type="ECO:0008006" key="10">
    <source>
        <dbReference type="Google" id="ProtNLM"/>
    </source>
</evidence>
<comment type="cofactor">
    <cofactor evidence="5">
        <name>heme</name>
        <dbReference type="ChEBI" id="CHEBI:30413"/>
    </cofactor>
</comment>
<dbReference type="PRINTS" id="PR00463">
    <property type="entry name" value="EP450I"/>
</dbReference>
<evidence type="ECO:0000256" key="6">
    <source>
        <dbReference type="RuleBase" id="RU000461"/>
    </source>
</evidence>
<gene>
    <name evidence="8" type="ORF">HHK36_024065</name>
</gene>
<dbReference type="AlphaFoldDB" id="A0A834YIC8"/>
<dbReference type="GO" id="GO:0005506">
    <property type="term" value="F:iron ion binding"/>
    <property type="evidence" value="ECO:0007669"/>
    <property type="project" value="InterPro"/>
</dbReference>
<keyword evidence="5 6" id="KW-0349">Heme</keyword>
<keyword evidence="2 5" id="KW-0479">Metal-binding</keyword>
<protein>
    <recommendedName>
        <fullName evidence="10">Cytochrome P450</fullName>
    </recommendedName>
</protein>
<accession>A0A834YIC8</accession>
<keyword evidence="4 5" id="KW-0408">Iron</keyword>
<evidence type="ECO:0000313" key="9">
    <source>
        <dbReference type="Proteomes" id="UP000655225"/>
    </source>
</evidence>
<dbReference type="InterPro" id="IPR002401">
    <property type="entry name" value="Cyt_P450_E_grp-I"/>
</dbReference>
<feature type="binding site" description="axial binding residue" evidence="5">
    <location>
        <position position="443"/>
    </location>
    <ligand>
        <name>heme</name>
        <dbReference type="ChEBI" id="CHEBI:30413"/>
    </ligand>
    <ligandPart>
        <name>Fe</name>
        <dbReference type="ChEBI" id="CHEBI:18248"/>
    </ligandPart>
</feature>
<proteinExistence type="inferred from homology"/>
<dbReference type="PRINTS" id="PR00385">
    <property type="entry name" value="P450"/>
</dbReference>
<name>A0A834YIC8_TETSI</name>
<evidence type="ECO:0000256" key="1">
    <source>
        <dbReference type="ARBA" id="ARBA00010617"/>
    </source>
</evidence>
<keyword evidence="7" id="KW-1133">Transmembrane helix</keyword>
<evidence type="ECO:0000256" key="7">
    <source>
        <dbReference type="SAM" id="Phobius"/>
    </source>
</evidence>
<keyword evidence="7" id="KW-0812">Transmembrane</keyword>
<organism evidence="8 9">
    <name type="scientific">Tetracentron sinense</name>
    <name type="common">Spur-leaf</name>
    <dbReference type="NCBI Taxonomy" id="13715"/>
    <lineage>
        <taxon>Eukaryota</taxon>
        <taxon>Viridiplantae</taxon>
        <taxon>Streptophyta</taxon>
        <taxon>Embryophyta</taxon>
        <taxon>Tracheophyta</taxon>
        <taxon>Spermatophyta</taxon>
        <taxon>Magnoliopsida</taxon>
        <taxon>Trochodendrales</taxon>
        <taxon>Trochodendraceae</taxon>
        <taxon>Tetracentron</taxon>
    </lineage>
</organism>
<dbReference type="InterPro" id="IPR001128">
    <property type="entry name" value="Cyt_P450"/>
</dbReference>
<dbReference type="PROSITE" id="PS00086">
    <property type="entry name" value="CYTOCHROME_P450"/>
    <property type="match status" value="1"/>
</dbReference>
<evidence type="ECO:0000256" key="3">
    <source>
        <dbReference type="ARBA" id="ARBA00023002"/>
    </source>
</evidence>
<sequence length="505" mass="57213">MRIMAVPGEINLLFPVLLLLPILFLIFKHFRPLSPLKCPPLPPGPYPWPLIGNILDMGKMPHVSLSRLAQAYGPLISLKLGSQFLVVGSSPAAATEILKTHDRILSARHIPHVIPAKSPDLNNLSLGWAIECNDQWKYLRTICRAELFSAKAIESQASLREKKVMEMVGFMGTKEGKVVEVGEVVFATVFNMLTNALLLKDFINLEDERVGGGMKGLVRRISEVASAPNLDDFYPILGGLDLQNLKKEMMEVFRRIYSLWGIIIKERRERKDEQLSSQRCFMDVLIDNAFSDDQINQLLLELLAAGTDTSTSTIEWAMSELINNQEPMNKVRVELAREIDQNVVTESNLPQLPYLHACVKETLRLHPPAPLLIPHRAAESCKVMNYTIPKDTQVFVNVWAIGRDPMIWEDPLTFKPERFLSSDLDFKGNNFEFLPFGAGRRICPGLPMATKQVHLILASLIHFFDWYLPPDMDTNKLDMNEKFGVTLQKEQPLLLIPKVRKQSRD</sequence>
<dbReference type="FunFam" id="1.10.630.10:FF:000007">
    <property type="entry name" value="Cytochrome P450 76C4"/>
    <property type="match status" value="1"/>
</dbReference>
<keyword evidence="6" id="KW-0503">Monooxygenase</keyword>
<keyword evidence="7" id="KW-0472">Membrane</keyword>
<dbReference type="CDD" id="cd11073">
    <property type="entry name" value="CYP76-like"/>
    <property type="match status" value="1"/>
</dbReference>
<dbReference type="Pfam" id="PF00067">
    <property type="entry name" value="p450"/>
    <property type="match status" value="1"/>
</dbReference>
<dbReference type="GO" id="GO:0020037">
    <property type="term" value="F:heme binding"/>
    <property type="evidence" value="ECO:0007669"/>
    <property type="project" value="InterPro"/>
</dbReference>
<dbReference type="EMBL" id="JABCRI010000018">
    <property type="protein sequence ID" value="KAF8389549.1"/>
    <property type="molecule type" value="Genomic_DNA"/>
</dbReference>
<dbReference type="Gene3D" id="1.10.630.10">
    <property type="entry name" value="Cytochrome P450"/>
    <property type="match status" value="1"/>
</dbReference>
<dbReference type="OMA" id="HMVYDLF"/>
<comment type="caution">
    <text evidence="8">The sequence shown here is derived from an EMBL/GenBank/DDBJ whole genome shotgun (WGS) entry which is preliminary data.</text>
</comment>
<dbReference type="InterPro" id="IPR036396">
    <property type="entry name" value="Cyt_P450_sf"/>
</dbReference>
<reference evidence="8 9" key="1">
    <citation type="submission" date="2020-04" db="EMBL/GenBank/DDBJ databases">
        <title>Plant Genome Project.</title>
        <authorList>
            <person name="Zhang R.-G."/>
        </authorList>
    </citation>
    <scope>NUCLEOTIDE SEQUENCE [LARGE SCALE GENOMIC DNA]</scope>
    <source>
        <strain evidence="8">YNK0</strain>
        <tissue evidence="8">Leaf</tissue>
    </source>
</reference>